<dbReference type="Proteomes" id="UP000178636">
    <property type="component" value="Unassembled WGS sequence"/>
</dbReference>
<comment type="caution">
    <text evidence="1">The sequence shown here is derived from an EMBL/GenBank/DDBJ whole genome shotgun (WGS) entry which is preliminary data.</text>
</comment>
<gene>
    <name evidence="1" type="ORF">A3C93_04075</name>
</gene>
<organism evidence="1 2">
    <name type="scientific">Candidatus Lloydbacteria bacterium RIFCSPHIGHO2_02_FULL_54_17</name>
    <dbReference type="NCBI Taxonomy" id="1798664"/>
    <lineage>
        <taxon>Bacteria</taxon>
        <taxon>Candidatus Lloydiibacteriota</taxon>
    </lineage>
</organism>
<evidence type="ECO:0000313" key="1">
    <source>
        <dbReference type="EMBL" id="OGZ10964.1"/>
    </source>
</evidence>
<sequence>MAKATGTDLKPATLEQYAILTGEIALAVAKAQPSFALMQRLATNKTAKRRALATALKALEMELIPDPRLTAEQQFWVKLGVAVEIDDLMVPECPADFTEIAIIPASLTNEQLFVLCAKHFPSWKYYDDLDKCTAQQARPTNTYAVGYRGGVEPDLEHRNKSYDVATKEGLIFMNPKERLVAELRYFVRTGRHLDEKGWTITSSLASGGCALCAGWYPSSGTFDVDGYGRSCAGSADGPRQAVFA</sequence>
<reference evidence="1 2" key="1">
    <citation type="journal article" date="2016" name="Nat. Commun.">
        <title>Thousands of microbial genomes shed light on interconnected biogeochemical processes in an aquifer system.</title>
        <authorList>
            <person name="Anantharaman K."/>
            <person name="Brown C.T."/>
            <person name="Hug L.A."/>
            <person name="Sharon I."/>
            <person name="Castelle C.J."/>
            <person name="Probst A.J."/>
            <person name="Thomas B.C."/>
            <person name="Singh A."/>
            <person name="Wilkins M.J."/>
            <person name="Karaoz U."/>
            <person name="Brodie E.L."/>
            <person name="Williams K.H."/>
            <person name="Hubbard S.S."/>
            <person name="Banfield J.F."/>
        </authorList>
    </citation>
    <scope>NUCLEOTIDE SEQUENCE [LARGE SCALE GENOMIC DNA]</scope>
</reference>
<proteinExistence type="predicted"/>
<dbReference type="EMBL" id="MHLO01000042">
    <property type="protein sequence ID" value="OGZ10964.1"/>
    <property type="molecule type" value="Genomic_DNA"/>
</dbReference>
<name>A0A1G2DBG3_9BACT</name>
<dbReference type="AlphaFoldDB" id="A0A1G2DBG3"/>
<protein>
    <submittedName>
        <fullName evidence="1">Uncharacterized protein</fullName>
    </submittedName>
</protein>
<evidence type="ECO:0000313" key="2">
    <source>
        <dbReference type="Proteomes" id="UP000178636"/>
    </source>
</evidence>
<accession>A0A1G2DBG3</accession>